<feature type="non-terminal residue" evidence="1">
    <location>
        <position position="55"/>
    </location>
</feature>
<evidence type="ECO:0008006" key="3">
    <source>
        <dbReference type="Google" id="ProtNLM"/>
    </source>
</evidence>
<name>A0ABD3WJ27_SINWO</name>
<dbReference type="EMBL" id="JBJQND010000006">
    <property type="protein sequence ID" value="KAL3873977.1"/>
    <property type="molecule type" value="Genomic_DNA"/>
</dbReference>
<protein>
    <recommendedName>
        <fullName evidence="3">Lectin</fullName>
    </recommendedName>
</protein>
<organism evidence="1 2">
    <name type="scientific">Sinanodonta woodiana</name>
    <name type="common">Chinese pond mussel</name>
    <name type="synonym">Anodonta woodiana</name>
    <dbReference type="NCBI Taxonomy" id="1069815"/>
    <lineage>
        <taxon>Eukaryota</taxon>
        <taxon>Metazoa</taxon>
        <taxon>Spiralia</taxon>
        <taxon>Lophotrochozoa</taxon>
        <taxon>Mollusca</taxon>
        <taxon>Bivalvia</taxon>
        <taxon>Autobranchia</taxon>
        <taxon>Heteroconchia</taxon>
        <taxon>Palaeoheterodonta</taxon>
        <taxon>Unionida</taxon>
        <taxon>Unionoidea</taxon>
        <taxon>Unionidae</taxon>
        <taxon>Unioninae</taxon>
        <taxon>Sinanodonta</taxon>
    </lineage>
</organism>
<keyword evidence="2" id="KW-1185">Reference proteome</keyword>
<sequence>TIPYFTNLPNATTINETEAVGNALFALTFKDNNPEDVLSVRMVNSTPYFSLDTNT</sequence>
<reference evidence="1 2" key="1">
    <citation type="submission" date="2024-11" db="EMBL/GenBank/DDBJ databases">
        <title>Chromosome-level genome assembly of the freshwater bivalve Anodonta woodiana.</title>
        <authorList>
            <person name="Chen X."/>
        </authorList>
    </citation>
    <scope>NUCLEOTIDE SEQUENCE [LARGE SCALE GENOMIC DNA]</scope>
    <source>
        <strain evidence="1">MN2024</strain>
        <tissue evidence="1">Gills</tissue>
    </source>
</reference>
<evidence type="ECO:0000313" key="1">
    <source>
        <dbReference type="EMBL" id="KAL3873977.1"/>
    </source>
</evidence>
<dbReference type="AlphaFoldDB" id="A0ABD3WJ27"/>
<feature type="non-terminal residue" evidence="1">
    <location>
        <position position="1"/>
    </location>
</feature>
<accession>A0ABD3WJ27</accession>
<gene>
    <name evidence="1" type="ORF">ACJMK2_037051</name>
</gene>
<evidence type="ECO:0000313" key="2">
    <source>
        <dbReference type="Proteomes" id="UP001634394"/>
    </source>
</evidence>
<dbReference type="Proteomes" id="UP001634394">
    <property type="component" value="Unassembled WGS sequence"/>
</dbReference>
<proteinExistence type="predicted"/>
<comment type="caution">
    <text evidence="1">The sequence shown here is derived from an EMBL/GenBank/DDBJ whole genome shotgun (WGS) entry which is preliminary data.</text>
</comment>